<reference evidence="2" key="1">
    <citation type="submission" date="2013-09" db="EMBL/GenBank/DDBJ databases">
        <title>The Genome Sequence of Anopheles maculatus species B.</title>
        <authorList>
            <consortium name="The Broad Institute Genomics Platform"/>
            <person name="Neafsey D.E."/>
            <person name="Besansky N."/>
            <person name="Howell P."/>
            <person name="Walton C."/>
            <person name="Young S.K."/>
            <person name="Zeng Q."/>
            <person name="Gargeya S."/>
            <person name="Fitzgerald M."/>
            <person name="Haas B."/>
            <person name="Abouelleil A."/>
            <person name="Allen A.W."/>
            <person name="Alvarado L."/>
            <person name="Arachchi H.M."/>
            <person name="Berlin A.M."/>
            <person name="Chapman S.B."/>
            <person name="Gainer-Dewar J."/>
            <person name="Goldberg J."/>
            <person name="Griggs A."/>
            <person name="Gujja S."/>
            <person name="Hansen M."/>
            <person name="Howarth C."/>
            <person name="Imamovic A."/>
            <person name="Ireland A."/>
            <person name="Larimer J."/>
            <person name="McCowan C."/>
            <person name="Murphy C."/>
            <person name="Pearson M."/>
            <person name="Poon T.W."/>
            <person name="Priest M."/>
            <person name="Roberts A."/>
            <person name="Saif S."/>
            <person name="Shea T."/>
            <person name="Sisk P."/>
            <person name="Sykes S."/>
            <person name="Wortman J."/>
            <person name="Nusbaum C."/>
            <person name="Birren B."/>
        </authorList>
    </citation>
    <scope>NUCLEOTIDE SEQUENCE [LARGE SCALE GENOMIC DNA]</scope>
    <source>
        <strain evidence="2">maculatus3</strain>
    </source>
</reference>
<dbReference type="EnsemblMetazoa" id="AMAM010647-RA">
    <property type="protein sequence ID" value="AMAM010647-PA"/>
    <property type="gene ID" value="AMAM010647"/>
</dbReference>
<protein>
    <submittedName>
        <fullName evidence="1">Uncharacterized protein</fullName>
    </submittedName>
</protein>
<dbReference type="Proteomes" id="UP000075901">
    <property type="component" value="Unassembled WGS sequence"/>
</dbReference>
<reference evidence="1" key="2">
    <citation type="submission" date="2020-05" db="UniProtKB">
        <authorList>
            <consortium name="EnsemblMetazoa"/>
        </authorList>
    </citation>
    <scope>IDENTIFICATION</scope>
    <source>
        <strain evidence="1">maculatus3</strain>
    </source>
</reference>
<sequence length="340" mass="37632">MVNDNKDVNNQQQPSSIAEAISLSESNSHCLTLRDRRSNSYSAVLESSENQPPERMAMSIQTYFMTFNEQQDDNVKSVRVEEESLSTNITESVPWTVATEVEIETNSTPNDDDTIKVSNKPKVSTAEAVRERLRKRINANVQKAPPGSEISATATISPKRRLSIDSVASIVGKRQKLETAVLIDETKRSGVPPSPKLSSTYFSQIALPITSALDSIPSKLKSPNVKHGAWDSMLKTPMVVVHSPAKPSQQTSENVPIYYPSCPADSSSLQNIMHSLFDTPIKNEVPDRVSPPCEDDNQQISTANYDNIVQQIICLASQHVNVKSRGFLLHDRTSNFKMAY</sequence>
<evidence type="ECO:0000313" key="2">
    <source>
        <dbReference type="Proteomes" id="UP000075901"/>
    </source>
</evidence>
<dbReference type="AlphaFoldDB" id="A0A182SP57"/>
<dbReference type="VEuPathDB" id="VectorBase:AMAM010647"/>
<evidence type="ECO:0000313" key="1">
    <source>
        <dbReference type="EnsemblMetazoa" id="AMAM010647-PA"/>
    </source>
</evidence>
<accession>A0A182SP57</accession>
<proteinExistence type="predicted"/>
<name>A0A182SP57_9DIPT</name>
<keyword evidence="2" id="KW-1185">Reference proteome</keyword>
<organism evidence="1 2">
    <name type="scientific">Anopheles maculatus</name>
    <dbReference type="NCBI Taxonomy" id="74869"/>
    <lineage>
        <taxon>Eukaryota</taxon>
        <taxon>Metazoa</taxon>
        <taxon>Ecdysozoa</taxon>
        <taxon>Arthropoda</taxon>
        <taxon>Hexapoda</taxon>
        <taxon>Insecta</taxon>
        <taxon>Pterygota</taxon>
        <taxon>Neoptera</taxon>
        <taxon>Endopterygota</taxon>
        <taxon>Diptera</taxon>
        <taxon>Nematocera</taxon>
        <taxon>Culicoidea</taxon>
        <taxon>Culicidae</taxon>
        <taxon>Anophelinae</taxon>
        <taxon>Anopheles</taxon>
        <taxon>Anopheles maculatus group</taxon>
    </lineage>
</organism>